<keyword evidence="2" id="KW-0238">DNA-binding</keyword>
<dbReference type="Pfam" id="PF12833">
    <property type="entry name" value="HTH_18"/>
    <property type="match status" value="1"/>
</dbReference>
<accession>A0A367LZN4</accession>
<dbReference type="PRINTS" id="PR00032">
    <property type="entry name" value="HTHARAC"/>
</dbReference>
<reference evidence="6 7" key="1">
    <citation type="submission" date="2018-07" db="EMBL/GenBank/DDBJ databases">
        <title>Mechanisms of high-level aminoglycoside resistance among Gram-negative pathogens in Brazil.</title>
        <authorList>
            <person name="Ballaben A.S."/>
            <person name="Darini A.L.C."/>
            <person name="Doi Y."/>
        </authorList>
    </citation>
    <scope>NUCLEOTIDE SEQUENCE [LARGE SCALE GENOMIC DNA]</scope>
    <source>
        <strain evidence="6 7">B2-305</strain>
    </source>
</reference>
<comment type="caution">
    <text evidence="6">The sequence shown here is derived from an EMBL/GenBank/DDBJ whole genome shotgun (WGS) entry which is preliminary data.</text>
</comment>
<evidence type="ECO:0000313" key="6">
    <source>
        <dbReference type="EMBL" id="RCI70401.1"/>
    </source>
</evidence>
<dbReference type="Gene3D" id="1.10.10.60">
    <property type="entry name" value="Homeodomain-like"/>
    <property type="match status" value="1"/>
</dbReference>
<evidence type="ECO:0000256" key="4">
    <source>
        <dbReference type="SAM" id="MobiDB-lite"/>
    </source>
</evidence>
<dbReference type="PANTHER" id="PTHR47894">
    <property type="entry name" value="HTH-TYPE TRANSCRIPTIONAL REGULATOR GADX"/>
    <property type="match status" value="1"/>
</dbReference>
<evidence type="ECO:0000256" key="3">
    <source>
        <dbReference type="ARBA" id="ARBA00023163"/>
    </source>
</evidence>
<organism evidence="6 7">
    <name type="scientific">Pseudomonas aeruginosa</name>
    <dbReference type="NCBI Taxonomy" id="287"/>
    <lineage>
        <taxon>Bacteria</taxon>
        <taxon>Pseudomonadati</taxon>
        <taxon>Pseudomonadota</taxon>
        <taxon>Gammaproteobacteria</taxon>
        <taxon>Pseudomonadales</taxon>
        <taxon>Pseudomonadaceae</taxon>
        <taxon>Pseudomonas</taxon>
    </lineage>
</organism>
<dbReference type="GO" id="GO:0003700">
    <property type="term" value="F:DNA-binding transcription factor activity"/>
    <property type="evidence" value="ECO:0007669"/>
    <property type="project" value="InterPro"/>
</dbReference>
<evidence type="ECO:0000256" key="1">
    <source>
        <dbReference type="ARBA" id="ARBA00023015"/>
    </source>
</evidence>
<dbReference type="RefSeq" id="WP_162953981.1">
    <property type="nucleotide sequence ID" value="NZ_RACV01000373.1"/>
</dbReference>
<dbReference type="InterPro" id="IPR018060">
    <property type="entry name" value="HTH_AraC"/>
</dbReference>
<gene>
    <name evidence="6" type="ORF">DT376_34750</name>
</gene>
<name>A0A367LZN4_PSEAI</name>
<keyword evidence="3" id="KW-0804">Transcription</keyword>
<proteinExistence type="predicted"/>
<evidence type="ECO:0000259" key="5">
    <source>
        <dbReference type="PROSITE" id="PS01124"/>
    </source>
</evidence>
<dbReference type="PANTHER" id="PTHR47894:SF1">
    <property type="entry name" value="HTH-TYPE TRANSCRIPTIONAL REGULATOR VQSM"/>
    <property type="match status" value="1"/>
</dbReference>
<dbReference type="GO" id="GO:0005829">
    <property type="term" value="C:cytosol"/>
    <property type="evidence" value="ECO:0007669"/>
    <property type="project" value="TreeGrafter"/>
</dbReference>
<dbReference type="InterPro" id="IPR009057">
    <property type="entry name" value="Homeodomain-like_sf"/>
</dbReference>
<keyword evidence="1" id="KW-0805">Transcription regulation</keyword>
<evidence type="ECO:0000313" key="7">
    <source>
        <dbReference type="Proteomes" id="UP000253594"/>
    </source>
</evidence>
<dbReference type="GO" id="GO:0000976">
    <property type="term" value="F:transcription cis-regulatory region binding"/>
    <property type="evidence" value="ECO:0007669"/>
    <property type="project" value="TreeGrafter"/>
</dbReference>
<dbReference type="AlphaFoldDB" id="A0A367LZN4"/>
<sequence>ADATLLRTLEEHALALMAELDDDEPLPLRVKNALRQLLKDGLPRKERVAEKFGMTVRTLQRHLQQAGSSYQQTLDELRRELAEHYLLHSELPIQDIAQYLGFTESRSFHRSFKGWTGQTPGEYRQRRKEPAAQ</sequence>
<dbReference type="PROSITE" id="PS01124">
    <property type="entry name" value="HTH_ARAC_FAMILY_2"/>
    <property type="match status" value="1"/>
</dbReference>
<dbReference type="InterPro" id="IPR020449">
    <property type="entry name" value="Tscrpt_reg_AraC-type_HTH"/>
</dbReference>
<dbReference type="Proteomes" id="UP000253594">
    <property type="component" value="Unassembled WGS sequence"/>
</dbReference>
<evidence type="ECO:0000256" key="2">
    <source>
        <dbReference type="ARBA" id="ARBA00023125"/>
    </source>
</evidence>
<dbReference type="SUPFAM" id="SSF46689">
    <property type="entry name" value="Homeodomain-like"/>
    <property type="match status" value="1"/>
</dbReference>
<feature type="non-terminal residue" evidence="6">
    <location>
        <position position="1"/>
    </location>
</feature>
<feature type="domain" description="HTH araC/xylS-type" evidence="5">
    <location>
        <begin position="28"/>
        <end position="126"/>
    </location>
</feature>
<feature type="region of interest" description="Disordered" evidence="4">
    <location>
        <begin position="113"/>
        <end position="133"/>
    </location>
</feature>
<dbReference type="EMBL" id="QORE01002142">
    <property type="protein sequence ID" value="RCI70401.1"/>
    <property type="molecule type" value="Genomic_DNA"/>
</dbReference>
<dbReference type="SMART" id="SM00342">
    <property type="entry name" value="HTH_ARAC"/>
    <property type="match status" value="1"/>
</dbReference>
<protein>
    <submittedName>
        <fullName evidence="6">AraC family transcriptional regulator</fullName>
    </submittedName>
</protein>